<dbReference type="GeneID" id="87820072"/>
<evidence type="ECO:0000256" key="4">
    <source>
        <dbReference type="ARBA" id="ARBA00013948"/>
    </source>
</evidence>
<dbReference type="PROSITE" id="PS50011">
    <property type="entry name" value="PROTEIN_KINASE_DOM"/>
    <property type="match status" value="1"/>
</dbReference>
<organism evidence="11 12">
    <name type="scientific">Dichotomopilus funicola</name>
    <dbReference type="NCBI Taxonomy" id="1934379"/>
    <lineage>
        <taxon>Eukaryota</taxon>
        <taxon>Fungi</taxon>
        <taxon>Dikarya</taxon>
        <taxon>Ascomycota</taxon>
        <taxon>Pezizomycotina</taxon>
        <taxon>Sordariomycetes</taxon>
        <taxon>Sordariomycetidae</taxon>
        <taxon>Sordariales</taxon>
        <taxon>Chaetomiaceae</taxon>
        <taxon>Dichotomopilus</taxon>
    </lineage>
</organism>
<protein>
    <recommendedName>
        <fullName evidence="5">EKC/KEOPS complex subunit BUD32</fullName>
        <ecNumber evidence="3">2.7.11.1</ecNumber>
    </recommendedName>
    <alternativeName>
        <fullName evidence="6 7">Atypical Serine/threonine protein kinase BUD32</fullName>
    </alternativeName>
    <alternativeName>
        <fullName evidence="4">EKC/KEOPS complex subunit bud32</fullName>
    </alternativeName>
</protein>
<proteinExistence type="predicted"/>
<evidence type="ECO:0000256" key="2">
    <source>
        <dbReference type="ARBA" id="ARBA00011534"/>
    </source>
</evidence>
<comment type="catalytic activity">
    <reaction evidence="8">
        <text>L-threonyl-[protein] + ATP = O-phospho-L-threonyl-[protein] + ADP + H(+)</text>
        <dbReference type="Rhea" id="RHEA:46608"/>
        <dbReference type="Rhea" id="RHEA-COMP:11060"/>
        <dbReference type="Rhea" id="RHEA-COMP:11605"/>
        <dbReference type="ChEBI" id="CHEBI:15378"/>
        <dbReference type="ChEBI" id="CHEBI:30013"/>
        <dbReference type="ChEBI" id="CHEBI:30616"/>
        <dbReference type="ChEBI" id="CHEBI:61977"/>
        <dbReference type="ChEBI" id="CHEBI:456216"/>
        <dbReference type="EC" id="2.7.11.1"/>
    </reaction>
</comment>
<gene>
    <name evidence="11" type="ORF">C8A04DRAFT_36254</name>
</gene>
<comment type="function">
    <text evidence="1">Component of the EKC/KEOPS complex that is required for the formation of a threonylcarbamoyl group on adenosine at position 37 (t(6)A37) in tRNAs that read codons beginning with adenine. The complex is probably involved in the transfer of the threonylcarbamoyl moiety of threonylcarbamoyl-AMP (TC-AMP) to the N6 group of A37. BUD32 has ATPase activity in the context of the EKC/KEOPS complex and likely plays a supporting role to the catalytic subunit KAE1. The EKC/KEOPS complex also promotes both telomere uncapping and telomere elongation. The complex is required for efficient recruitment of transcriptional coactivators.</text>
</comment>
<comment type="catalytic activity">
    <reaction evidence="9">
        <text>L-seryl-[protein] + ATP = O-phospho-L-seryl-[protein] + ADP + H(+)</text>
        <dbReference type="Rhea" id="RHEA:17989"/>
        <dbReference type="Rhea" id="RHEA-COMP:9863"/>
        <dbReference type="Rhea" id="RHEA-COMP:11604"/>
        <dbReference type="ChEBI" id="CHEBI:15378"/>
        <dbReference type="ChEBI" id="CHEBI:29999"/>
        <dbReference type="ChEBI" id="CHEBI:30616"/>
        <dbReference type="ChEBI" id="CHEBI:83421"/>
        <dbReference type="ChEBI" id="CHEBI:456216"/>
        <dbReference type="EC" id="2.7.11.1"/>
    </reaction>
</comment>
<dbReference type="Gene3D" id="1.10.510.10">
    <property type="entry name" value="Transferase(Phosphotransferase) domain 1"/>
    <property type="match status" value="1"/>
</dbReference>
<dbReference type="AlphaFoldDB" id="A0AAN6V4Z7"/>
<dbReference type="GO" id="GO:0005524">
    <property type="term" value="F:ATP binding"/>
    <property type="evidence" value="ECO:0007669"/>
    <property type="project" value="InterPro"/>
</dbReference>
<dbReference type="EC" id="2.7.11.1" evidence="3"/>
<dbReference type="SMART" id="SM00220">
    <property type="entry name" value="S_TKc"/>
    <property type="match status" value="1"/>
</dbReference>
<comment type="caution">
    <text evidence="11">The sequence shown here is derived from an EMBL/GenBank/DDBJ whole genome shotgun (WGS) entry which is preliminary data.</text>
</comment>
<sequence length="428" mass="49872">MGYFDKYHLDSRFKSIRTGYHPGDPRYHYHVVVDWDQRRTITVGTSEEKDEDFVFEALNEHIDDLPEDVVCIIISDDFELLSSFTDSAKDRTLIPYYPEPLDFPSQLPTIRRSQLTEIDRLGVQTDRVIYESVPGKTKHAVFKYYINEGNTAMVWHEINCTLRIPVHPNIVPFDRLVVDSAGPGFPDKVVGFTTPFIPGGTIKDDINRVFKLKHLRHLLTAIDYLNLRLGIVHGDICSWNLLINPETDELKIFDFNLASKLGWEGDRKNHGTFGYEEERNDVKLAAFTLYEIITQDLSFREEHYPEDLDISMVLQKEEWVRHPDVRLEEGIEVSEYRRVLEDWVETRKLVDAQMKDYKQAPDFIDWPSSPPRFPILDDEEWASFGGRYRMRQMLIKRGEPFIKWVRPPSVDLPLPEGQRLLATGEVVG</sequence>
<dbReference type="InterPro" id="IPR011009">
    <property type="entry name" value="Kinase-like_dom_sf"/>
</dbReference>
<dbReference type="RefSeq" id="XP_062638266.1">
    <property type="nucleotide sequence ID" value="XM_062783459.1"/>
</dbReference>
<dbReference type="InterPro" id="IPR000719">
    <property type="entry name" value="Prot_kinase_dom"/>
</dbReference>
<evidence type="ECO:0000256" key="1">
    <source>
        <dbReference type="ARBA" id="ARBA00003747"/>
    </source>
</evidence>
<dbReference type="PROSITE" id="PS00109">
    <property type="entry name" value="PROTEIN_KINASE_TYR"/>
    <property type="match status" value="1"/>
</dbReference>
<evidence type="ECO:0000256" key="3">
    <source>
        <dbReference type="ARBA" id="ARBA00012513"/>
    </source>
</evidence>
<keyword evidence="11" id="KW-0808">Transferase</keyword>
<evidence type="ECO:0000256" key="6">
    <source>
        <dbReference type="ARBA" id="ARBA00030980"/>
    </source>
</evidence>
<dbReference type="SUPFAM" id="SSF56112">
    <property type="entry name" value="Protein kinase-like (PK-like)"/>
    <property type="match status" value="1"/>
</dbReference>
<keyword evidence="11" id="KW-0418">Kinase</keyword>
<evidence type="ECO:0000256" key="7">
    <source>
        <dbReference type="ARBA" id="ARBA00033194"/>
    </source>
</evidence>
<keyword evidence="12" id="KW-1185">Reference proteome</keyword>
<evidence type="ECO:0000259" key="10">
    <source>
        <dbReference type="PROSITE" id="PS50011"/>
    </source>
</evidence>
<dbReference type="EMBL" id="MU853573">
    <property type="protein sequence ID" value="KAK4144895.1"/>
    <property type="molecule type" value="Genomic_DNA"/>
</dbReference>
<evidence type="ECO:0000256" key="9">
    <source>
        <dbReference type="ARBA" id="ARBA00048679"/>
    </source>
</evidence>
<name>A0AAN6V4Z7_9PEZI</name>
<dbReference type="Proteomes" id="UP001302676">
    <property type="component" value="Unassembled WGS sequence"/>
</dbReference>
<evidence type="ECO:0000313" key="11">
    <source>
        <dbReference type="EMBL" id="KAK4144895.1"/>
    </source>
</evidence>
<reference evidence="11" key="2">
    <citation type="submission" date="2023-05" db="EMBL/GenBank/DDBJ databases">
        <authorList>
            <consortium name="Lawrence Berkeley National Laboratory"/>
            <person name="Steindorff A."/>
            <person name="Hensen N."/>
            <person name="Bonometti L."/>
            <person name="Westerberg I."/>
            <person name="Brannstrom I.O."/>
            <person name="Guillou S."/>
            <person name="Cros-Aarteil S."/>
            <person name="Calhoun S."/>
            <person name="Haridas S."/>
            <person name="Kuo A."/>
            <person name="Mondo S."/>
            <person name="Pangilinan J."/>
            <person name="Riley R."/>
            <person name="Labutti K."/>
            <person name="Andreopoulos B."/>
            <person name="Lipzen A."/>
            <person name="Chen C."/>
            <person name="Yanf M."/>
            <person name="Daum C."/>
            <person name="Ng V."/>
            <person name="Clum A."/>
            <person name="Ohm R."/>
            <person name="Martin F."/>
            <person name="Silar P."/>
            <person name="Natvig D."/>
            <person name="Lalanne C."/>
            <person name="Gautier V."/>
            <person name="Ament-Velasquez S.L."/>
            <person name="Kruys A."/>
            <person name="Hutchinson M.I."/>
            <person name="Powell A.J."/>
            <person name="Barry K."/>
            <person name="Miller A.N."/>
            <person name="Grigoriev I.V."/>
            <person name="Debuchy R."/>
            <person name="Gladieux P."/>
            <person name="Thoren M.H."/>
            <person name="Johannesson H."/>
        </authorList>
    </citation>
    <scope>NUCLEOTIDE SEQUENCE</scope>
    <source>
        <strain evidence="11">CBS 141.50</strain>
    </source>
</reference>
<dbReference type="InterPro" id="IPR008266">
    <property type="entry name" value="Tyr_kinase_AS"/>
</dbReference>
<evidence type="ECO:0000256" key="5">
    <source>
        <dbReference type="ARBA" id="ARBA00019973"/>
    </source>
</evidence>
<comment type="subunit">
    <text evidence="2">Component of the EKC/KEOPS complex composed of at least BUD32, CGI121, GON7, KAE1 and PCC1; the whole complex dimerizes.</text>
</comment>
<evidence type="ECO:0000313" key="12">
    <source>
        <dbReference type="Proteomes" id="UP001302676"/>
    </source>
</evidence>
<accession>A0AAN6V4Z7</accession>
<reference evidence="11" key="1">
    <citation type="journal article" date="2023" name="Mol. Phylogenet. Evol.">
        <title>Genome-scale phylogeny and comparative genomics of the fungal order Sordariales.</title>
        <authorList>
            <person name="Hensen N."/>
            <person name="Bonometti L."/>
            <person name="Westerberg I."/>
            <person name="Brannstrom I.O."/>
            <person name="Guillou S."/>
            <person name="Cros-Aarteil S."/>
            <person name="Calhoun S."/>
            <person name="Haridas S."/>
            <person name="Kuo A."/>
            <person name="Mondo S."/>
            <person name="Pangilinan J."/>
            <person name="Riley R."/>
            <person name="LaButti K."/>
            <person name="Andreopoulos B."/>
            <person name="Lipzen A."/>
            <person name="Chen C."/>
            <person name="Yan M."/>
            <person name="Daum C."/>
            <person name="Ng V."/>
            <person name="Clum A."/>
            <person name="Steindorff A."/>
            <person name="Ohm R.A."/>
            <person name="Martin F."/>
            <person name="Silar P."/>
            <person name="Natvig D.O."/>
            <person name="Lalanne C."/>
            <person name="Gautier V."/>
            <person name="Ament-Velasquez S.L."/>
            <person name="Kruys A."/>
            <person name="Hutchinson M.I."/>
            <person name="Powell A.J."/>
            <person name="Barry K."/>
            <person name="Miller A.N."/>
            <person name="Grigoriev I.V."/>
            <person name="Debuchy R."/>
            <person name="Gladieux P."/>
            <person name="Hiltunen Thoren M."/>
            <person name="Johannesson H."/>
        </authorList>
    </citation>
    <scope>NUCLEOTIDE SEQUENCE</scope>
    <source>
        <strain evidence="11">CBS 141.50</strain>
    </source>
</reference>
<evidence type="ECO:0000256" key="8">
    <source>
        <dbReference type="ARBA" id="ARBA00047899"/>
    </source>
</evidence>
<dbReference type="Pfam" id="PF00069">
    <property type="entry name" value="Pkinase"/>
    <property type="match status" value="1"/>
</dbReference>
<feature type="domain" description="Protein kinase" evidence="10">
    <location>
        <begin position="115"/>
        <end position="402"/>
    </location>
</feature>
<dbReference type="GO" id="GO:0004674">
    <property type="term" value="F:protein serine/threonine kinase activity"/>
    <property type="evidence" value="ECO:0007669"/>
    <property type="project" value="UniProtKB-EC"/>
</dbReference>